<evidence type="ECO:0000313" key="2">
    <source>
        <dbReference type="Proteomes" id="UP000008461"/>
    </source>
</evidence>
<reference key="2">
    <citation type="submission" date="2011-04" db="EMBL/GenBank/DDBJ databases">
        <title>Complete sequence of chromosome of Haliscomenobacter hydrossis DSM 1100.</title>
        <authorList>
            <consortium name="US DOE Joint Genome Institute (JGI-PGF)"/>
            <person name="Lucas S."/>
            <person name="Han J."/>
            <person name="Lapidus A."/>
            <person name="Bruce D."/>
            <person name="Goodwin L."/>
            <person name="Pitluck S."/>
            <person name="Peters L."/>
            <person name="Kyrpides N."/>
            <person name="Mavromatis K."/>
            <person name="Ivanova N."/>
            <person name="Ovchinnikova G."/>
            <person name="Pagani I."/>
            <person name="Daligault H."/>
            <person name="Detter J.C."/>
            <person name="Han C."/>
            <person name="Land M."/>
            <person name="Hauser L."/>
            <person name="Markowitz V."/>
            <person name="Cheng J.-F."/>
            <person name="Hugenholtz P."/>
            <person name="Woyke T."/>
            <person name="Wu D."/>
            <person name="Verbarg S."/>
            <person name="Frueling A."/>
            <person name="Brambilla E."/>
            <person name="Klenk H.-P."/>
            <person name="Eisen J.A."/>
        </authorList>
    </citation>
    <scope>NUCLEOTIDE SEQUENCE</scope>
    <source>
        <strain>DSM 1100</strain>
    </source>
</reference>
<dbReference type="HOGENOM" id="CLU_1774815_0_0_10"/>
<dbReference type="Proteomes" id="UP000008461">
    <property type="component" value="Chromosome"/>
</dbReference>
<proteinExistence type="predicted"/>
<evidence type="ECO:0000313" key="1">
    <source>
        <dbReference type="EMBL" id="AEE51780.1"/>
    </source>
</evidence>
<dbReference type="EMBL" id="CP002691">
    <property type="protein sequence ID" value="AEE51780.1"/>
    <property type="molecule type" value="Genomic_DNA"/>
</dbReference>
<reference evidence="1 2" key="1">
    <citation type="journal article" date="2011" name="Stand. Genomic Sci.">
        <title>Complete genome sequence of Haliscomenobacter hydrossis type strain (O).</title>
        <authorList>
            <consortium name="US DOE Joint Genome Institute (JGI-PGF)"/>
            <person name="Daligault H."/>
            <person name="Lapidus A."/>
            <person name="Zeytun A."/>
            <person name="Nolan M."/>
            <person name="Lucas S."/>
            <person name="Del Rio T.G."/>
            <person name="Tice H."/>
            <person name="Cheng J.F."/>
            <person name="Tapia R."/>
            <person name="Han C."/>
            <person name="Goodwin L."/>
            <person name="Pitluck S."/>
            <person name="Liolios K."/>
            <person name="Pagani I."/>
            <person name="Ivanova N."/>
            <person name="Huntemann M."/>
            <person name="Mavromatis K."/>
            <person name="Mikhailova N."/>
            <person name="Pati A."/>
            <person name="Chen A."/>
            <person name="Palaniappan K."/>
            <person name="Land M."/>
            <person name="Hauser L."/>
            <person name="Brambilla E.M."/>
            <person name="Rohde M."/>
            <person name="Verbarg S."/>
            <person name="Goker M."/>
            <person name="Bristow J."/>
            <person name="Eisen J.A."/>
            <person name="Markowitz V."/>
            <person name="Hugenholtz P."/>
            <person name="Kyrpides N.C."/>
            <person name="Klenk H.P."/>
            <person name="Woyke T."/>
        </authorList>
    </citation>
    <scope>NUCLEOTIDE SEQUENCE [LARGE SCALE GENOMIC DNA]</scope>
    <source>
        <strain evidence="2">ATCC 27775 / DSM 1100 / LMG 10767 / O</strain>
    </source>
</reference>
<dbReference type="RefSeq" id="WP_013766319.1">
    <property type="nucleotide sequence ID" value="NC_015510.1"/>
</dbReference>
<keyword evidence="2" id="KW-1185">Reference proteome</keyword>
<protein>
    <submittedName>
        <fullName evidence="1">Uncharacterized protein</fullName>
    </submittedName>
</protein>
<accession>F4L4B1</accession>
<dbReference type="STRING" id="760192.Halhy_3932"/>
<dbReference type="AlphaFoldDB" id="F4L4B1"/>
<dbReference type="OrthoDB" id="1359372at2"/>
<gene>
    <name evidence="1" type="ordered locus">Halhy_3932</name>
</gene>
<dbReference type="KEGG" id="hhy:Halhy_3932"/>
<sequence>MRKIYLTVDINVNDDFFKEMTGLEKLNFGDILMDADYKDVWYDRGKIVADTILKTQADILIGYAVQTPKDIESLLKKISLNGLFISSVYLGNRKRWDAILAEYQKKYKDHTNWLHYTPEDIAEMYDKNLAELKEELTLNNILIVFI</sequence>
<name>F4L4B1_HALH1</name>
<organism evidence="1 2">
    <name type="scientific">Haliscomenobacter hydrossis (strain ATCC 27775 / DSM 1100 / LMG 10767 / O)</name>
    <dbReference type="NCBI Taxonomy" id="760192"/>
    <lineage>
        <taxon>Bacteria</taxon>
        <taxon>Pseudomonadati</taxon>
        <taxon>Bacteroidota</taxon>
        <taxon>Saprospiria</taxon>
        <taxon>Saprospirales</taxon>
        <taxon>Haliscomenobacteraceae</taxon>
        <taxon>Haliscomenobacter</taxon>
    </lineage>
</organism>